<sequence>MRSRMRIAARCFRINLKVSVRAYRVQILSFMPISAAFSFEGTRAASGEGSLAPAPSSMVLGRKDRSVPGSCTDGEIQGIETVQSTARRVTSPGTWPRPPW</sequence>
<organism evidence="2 3">
    <name type="scientific">Pleurodeles waltl</name>
    <name type="common">Iberian ribbed newt</name>
    <dbReference type="NCBI Taxonomy" id="8319"/>
    <lineage>
        <taxon>Eukaryota</taxon>
        <taxon>Metazoa</taxon>
        <taxon>Chordata</taxon>
        <taxon>Craniata</taxon>
        <taxon>Vertebrata</taxon>
        <taxon>Euteleostomi</taxon>
        <taxon>Amphibia</taxon>
        <taxon>Batrachia</taxon>
        <taxon>Caudata</taxon>
        <taxon>Salamandroidea</taxon>
        <taxon>Salamandridae</taxon>
        <taxon>Pleurodelinae</taxon>
        <taxon>Pleurodeles</taxon>
    </lineage>
</organism>
<feature type="compositionally biased region" description="Polar residues" evidence="1">
    <location>
        <begin position="80"/>
        <end position="93"/>
    </location>
</feature>
<feature type="region of interest" description="Disordered" evidence="1">
    <location>
        <begin position="48"/>
        <end position="100"/>
    </location>
</feature>
<evidence type="ECO:0000256" key="1">
    <source>
        <dbReference type="SAM" id="MobiDB-lite"/>
    </source>
</evidence>
<accession>A0AAV7NC33</accession>
<comment type="caution">
    <text evidence="2">The sequence shown here is derived from an EMBL/GenBank/DDBJ whole genome shotgun (WGS) entry which is preliminary data.</text>
</comment>
<evidence type="ECO:0008006" key="4">
    <source>
        <dbReference type="Google" id="ProtNLM"/>
    </source>
</evidence>
<proteinExistence type="predicted"/>
<dbReference type="AlphaFoldDB" id="A0AAV7NC33"/>
<keyword evidence="3" id="KW-1185">Reference proteome</keyword>
<gene>
    <name evidence="2" type="ORF">NDU88_001873</name>
</gene>
<reference evidence="2" key="1">
    <citation type="journal article" date="2022" name="bioRxiv">
        <title>Sequencing and chromosome-scale assembly of the giantPleurodeles waltlgenome.</title>
        <authorList>
            <person name="Brown T."/>
            <person name="Elewa A."/>
            <person name="Iarovenko S."/>
            <person name="Subramanian E."/>
            <person name="Araus A.J."/>
            <person name="Petzold A."/>
            <person name="Susuki M."/>
            <person name="Suzuki K.-i.T."/>
            <person name="Hayashi T."/>
            <person name="Toyoda A."/>
            <person name="Oliveira C."/>
            <person name="Osipova E."/>
            <person name="Leigh N.D."/>
            <person name="Simon A."/>
            <person name="Yun M.H."/>
        </authorList>
    </citation>
    <scope>NUCLEOTIDE SEQUENCE</scope>
    <source>
        <strain evidence="2">20211129_DDA</strain>
        <tissue evidence="2">Liver</tissue>
    </source>
</reference>
<protein>
    <recommendedName>
        <fullName evidence="4">Secreted protein</fullName>
    </recommendedName>
</protein>
<name>A0AAV7NC33_PLEWA</name>
<dbReference type="Proteomes" id="UP001066276">
    <property type="component" value="Chromosome 8"/>
</dbReference>
<dbReference type="EMBL" id="JANPWB010000012">
    <property type="protein sequence ID" value="KAJ1113631.1"/>
    <property type="molecule type" value="Genomic_DNA"/>
</dbReference>
<evidence type="ECO:0000313" key="2">
    <source>
        <dbReference type="EMBL" id="KAJ1113631.1"/>
    </source>
</evidence>
<evidence type="ECO:0000313" key="3">
    <source>
        <dbReference type="Proteomes" id="UP001066276"/>
    </source>
</evidence>